<gene>
    <name evidence="1" type="ORF">LEP1GSC038_4854</name>
</gene>
<dbReference type="AlphaFoldDB" id="M6FIJ7"/>
<name>M6FIJ7_9LEPT</name>
<reference evidence="1 2" key="1">
    <citation type="submission" date="2013-01" db="EMBL/GenBank/DDBJ databases">
        <authorList>
            <person name="Harkins D.M."/>
            <person name="Durkin A.S."/>
            <person name="Brinkac L.M."/>
            <person name="Haft D.H."/>
            <person name="Selengut J.D."/>
            <person name="Sanka R."/>
            <person name="DePew J."/>
            <person name="Purushe J."/>
            <person name="Hospenthal D.R."/>
            <person name="Murray C.K."/>
            <person name="Pimentel G."/>
            <person name="Wasfy M."/>
            <person name="Vinetz J.M."/>
            <person name="Sutton G.G."/>
            <person name="Nierman W.C."/>
            <person name="Fouts D.E."/>
        </authorList>
    </citation>
    <scope>NUCLEOTIDE SEQUENCE [LARGE SCALE GENOMIC DNA]</scope>
    <source>
        <strain evidence="1 2">2006001855</strain>
    </source>
</reference>
<evidence type="ECO:0000313" key="1">
    <source>
        <dbReference type="EMBL" id="EMM72593.1"/>
    </source>
</evidence>
<protein>
    <submittedName>
        <fullName evidence="1">Uncharacterized protein</fullName>
    </submittedName>
</protein>
<dbReference type="EMBL" id="AFJM02000038">
    <property type="protein sequence ID" value="EMM72593.1"/>
    <property type="molecule type" value="Genomic_DNA"/>
</dbReference>
<dbReference type="Proteomes" id="UP000012101">
    <property type="component" value="Unassembled WGS sequence"/>
</dbReference>
<proteinExistence type="predicted"/>
<organism evidence="1 2">
    <name type="scientific">Leptospira weilii str. 2006001855</name>
    <dbReference type="NCBI Taxonomy" id="996804"/>
    <lineage>
        <taxon>Bacteria</taxon>
        <taxon>Pseudomonadati</taxon>
        <taxon>Spirochaetota</taxon>
        <taxon>Spirochaetia</taxon>
        <taxon>Leptospirales</taxon>
        <taxon>Leptospiraceae</taxon>
        <taxon>Leptospira</taxon>
    </lineage>
</organism>
<accession>M6FIJ7</accession>
<sequence>MVYQSDETGTVGQGSYSSSAYLENSHYVAVCHGWEVGGTCNFGTGQYALNTSYCGGGWMCGYDLETVIDQNYTVFASGSFKSTNRLQTTTILEMQYSEVTILHLDNPHKRGTRFPDPALHWEQKYIWEERS</sequence>
<evidence type="ECO:0000313" key="2">
    <source>
        <dbReference type="Proteomes" id="UP000012101"/>
    </source>
</evidence>
<comment type="caution">
    <text evidence="1">The sequence shown here is derived from an EMBL/GenBank/DDBJ whole genome shotgun (WGS) entry which is preliminary data.</text>
</comment>